<dbReference type="AlphaFoldDB" id="A0AA92HB01"/>
<comment type="caution">
    <text evidence="1">The sequence shown here is derived from an EMBL/GenBank/DDBJ whole genome shotgun (WGS) entry which is preliminary data.</text>
</comment>
<gene>
    <name evidence="1" type="ORF">DC430_04460</name>
</gene>
<dbReference type="RefSeq" id="WP_062426225.1">
    <property type="nucleotide sequence ID" value="NZ_QDFR01000001.1"/>
</dbReference>
<dbReference type="Pfam" id="PF10931">
    <property type="entry name" value="DUF2735"/>
    <property type="match status" value="1"/>
</dbReference>
<accession>A0AA92HB01</accession>
<proteinExistence type="predicted"/>
<dbReference type="GeneID" id="301043480"/>
<evidence type="ECO:0000313" key="2">
    <source>
        <dbReference type="Proteomes" id="UP000244335"/>
    </source>
</evidence>
<dbReference type="Proteomes" id="UP000244335">
    <property type="component" value="Unassembled WGS sequence"/>
</dbReference>
<reference evidence="1 2" key="1">
    <citation type="submission" date="2018-04" db="EMBL/GenBank/DDBJ databases">
        <authorList>
            <person name="Hagen T."/>
        </authorList>
    </citation>
    <scope>NUCLEOTIDE SEQUENCE [LARGE SCALE GENOMIC DNA]</scope>
    <source>
        <strain evidence="1 2">TPD7009</strain>
    </source>
</reference>
<dbReference type="InterPro" id="IPR021232">
    <property type="entry name" value="DUF2735"/>
</dbReference>
<dbReference type="EMBL" id="QDFR01000001">
    <property type="protein sequence ID" value="PVE57006.1"/>
    <property type="molecule type" value="Genomic_DNA"/>
</dbReference>
<organism evidence="1 2">
    <name type="scientific">Rhizobium rhizogenes</name>
    <name type="common">Agrobacterium rhizogenes</name>
    <dbReference type="NCBI Taxonomy" id="359"/>
    <lineage>
        <taxon>Bacteria</taxon>
        <taxon>Pseudomonadati</taxon>
        <taxon>Pseudomonadota</taxon>
        <taxon>Alphaproteobacteria</taxon>
        <taxon>Hyphomicrobiales</taxon>
        <taxon>Rhizobiaceae</taxon>
        <taxon>Rhizobium/Agrobacterium group</taxon>
        <taxon>Rhizobium</taxon>
    </lineage>
</organism>
<sequence length="61" mass="7016">MRTEPNFESAKIYQFPVGGRAGYRGFRKDASVQSIQAEAPRVDFDSWYHQDAIAEDEKPHN</sequence>
<evidence type="ECO:0000313" key="1">
    <source>
        <dbReference type="EMBL" id="PVE57006.1"/>
    </source>
</evidence>
<protein>
    <submittedName>
        <fullName evidence="1">DUF2735 domain-containing protein</fullName>
    </submittedName>
</protein>
<name>A0AA92HB01_RHIRH</name>